<dbReference type="OrthoDB" id="3168162at2759"/>
<keyword evidence="7" id="KW-0663">Pyridoxal phosphate</keyword>
<evidence type="ECO:0000256" key="10">
    <source>
        <dbReference type="ARBA" id="ARBA00023315"/>
    </source>
</evidence>
<dbReference type="GO" id="GO:0030170">
    <property type="term" value="F:pyridoxal phosphate binding"/>
    <property type="evidence" value="ECO:0007669"/>
    <property type="project" value="InterPro"/>
</dbReference>
<sequence length="547" mass="60023">MSSVPSSLEPLFSTVSNALMTAEAAFYKLPGSAVVERYVRSSHQNDPGRTLLEVILFIFAIRTVFQRRTRANSEKHFIEFSEKEIDELVDEWTPEPLGQPLSAREQAELAAVPVIAGANGPKPKLASNGKTVTNLCSYNFTGLAGNEHIKERAVETLRKYGLGSCGPAGFYGTLDVHVDLENNIADFLGTEAAILYSQGFSTISSVIPAFCKRGDIIIADRGVNFAIQKGIQISRSTVRWFDHNDLQSLNDVCEAVHREMRKKRAKLTRRFIITEGIFEKDGQMVDLPKLIELKFKHKYRLILDESYSFGTVGRTGRGLTELYNVPASKVDMIVGSVAIGLCSSGGFCAGSKIAIDHQRNNGAAFVFSATTPPLLAVSASEGIELLKNGPSTLEALRENVRAARALLERVEGISIPSHPASPMIHLLLKNAGDREREKTSGSLHPSAAAKPKHSDPRTVLPRDASTWDWDIEDEERALQEVVEDALAQGVMISKAKRLRGQEIVEPRPSIRLVMTSALTKKETEKAVGVVKASLQKVIAKRRQHLST</sequence>
<dbReference type="EC" id="2.3.1.50" evidence="5"/>
<dbReference type="InterPro" id="IPR004839">
    <property type="entry name" value="Aminotransferase_I/II_large"/>
</dbReference>
<dbReference type="GO" id="GO:0046512">
    <property type="term" value="P:sphingosine biosynthetic process"/>
    <property type="evidence" value="ECO:0007669"/>
    <property type="project" value="TreeGrafter"/>
</dbReference>
<keyword evidence="8" id="KW-0746">Sphingolipid metabolism</keyword>
<dbReference type="GO" id="GO:0005783">
    <property type="term" value="C:endoplasmic reticulum"/>
    <property type="evidence" value="ECO:0007669"/>
    <property type="project" value="TreeGrafter"/>
</dbReference>
<evidence type="ECO:0000256" key="11">
    <source>
        <dbReference type="SAM" id="MobiDB-lite"/>
    </source>
</evidence>
<dbReference type="GO" id="GO:0046513">
    <property type="term" value="P:ceramide biosynthetic process"/>
    <property type="evidence" value="ECO:0007669"/>
    <property type="project" value="TreeGrafter"/>
</dbReference>
<keyword evidence="14" id="KW-1185">Reference proteome</keyword>
<dbReference type="InterPro" id="IPR015421">
    <property type="entry name" value="PyrdxlP-dep_Trfase_major"/>
</dbReference>
<dbReference type="EMBL" id="VDMD01000002">
    <property type="protein sequence ID" value="TRM67945.1"/>
    <property type="molecule type" value="Genomic_DNA"/>
</dbReference>
<evidence type="ECO:0000256" key="4">
    <source>
        <dbReference type="ARBA" id="ARBA00008392"/>
    </source>
</evidence>
<dbReference type="PANTHER" id="PTHR13693">
    <property type="entry name" value="CLASS II AMINOTRANSFERASE/8-AMINO-7-OXONONANOATE SYNTHASE"/>
    <property type="match status" value="1"/>
</dbReference>
<comment type="caution">
    <text evidence="13">The sequence shown here is derived from an EMBL/GenBank/DDBJ whole genome shotgun (WGS) entry which is preliminary data.</text>
</comment>
<protein>
    <recommendedName>
        <fullName evidence="5">serine C-palmitoyltransferase</fullName>
        <ecNumber evidence="5">2.3.1.50</ecNumber>
    </recommendedName>
</protein>
<comment type="cofactor">
    <cofactor evidence="1">
        <name>pyridoxal 5'-phosphate</name>
        <dbReference type="ChEBI" id="CHEBI:597326"/>
    </cofactor>
</comment>
<dbReference type="GO" id="GO:0004758">
    <property type="term" value="F:serine C-palmitoyltransferase activity"/>
    <property type="evidence" value="ECO:0007669"/>
    <property type="project" value="TreeGrafter"/>
</dbReference>
<comment type="pathway">
    <text evidence="3">Sphingolipid metabolism.</text>
</comment>
<evidence type="ECO:0000256" key="3">
    <source>
        <dbReference type="ARBA" id="ARBA00004991"/>
    </source>
</evidence>
<dbReference type="InterPro" id="IPR050087">
    <property type="entry name" value="AON_synthase_class-II"/>
</dbReference>
<evidence type="ECO:0000313" key="14">
    <source>
        <dbReference type="Proteomes" id="UP000320762"/>
    </source>
</evidence>
<evidence type="ECO:0000259" key="12">
    <source>
        <dbReference type="Pfam" id="PF00155"/>
    </source>
</evidence>
<evidence type="ECO:0000256" key="6">
    <source>
        <dbReference type="ARBA" id="ARBA00022679"/>
    </source>
</evidence>
<dbReference type="InterPro" id="IPR015424">
    <property type="entry name" value="PyrdxlP-dep_Trfase"/>
</dbReference>
<comment type="pathway">
    <text evidence="2">Lipid metabolism; sphingolipid metabolism.</text>
</comment>
<comment type="similarity">
    <text evidence="4">Belongs to the class-II pyridoxal-phosphate-dependent aminotransferase family.</text>
</comment>
<dbReference type="Gene3D" id="3.40.640.10">
    <property type="entry name" value="Type I PLP-dependent aspartate aminotransferase-like (Major domain)"/>
    <property type="match status" value="1"/>
</dbReference>
<evidence type="ECO:0000256" key="2">
    <source>
        <dbReference type="ARBA" id="ARBA00004760"/>
    </source>
</evidence>
<name>A0A550CT35_9AGAR</name>
<keyword evidence="9" id="KW-0443">Lipid metabolism</keyword>
<dbReference type="PANTHER" id="PTHR13693:SF2">
    <property type="entry name" value="SERINE PALMITOYLTRANSFERASE 1"/>
    <property type="match status" value="1"/>
</dbReference>
<evidence type="ECO:0000256" key="5">
    <source>
        <dbReference type="ARBA" id="ARBA00013220"/>
    </source>
</evidence>
<keyword evidence="6 13" id="KW-0808">Transferase</keyword>
<dbReference type="Pfam" id="PF00155">
    <property type="entry name" value="Aminotran_1_2"/>
    <property type="match status" value="1"/>
</dbReference>
<dbReference type="AlphaFoldDB" id="A0A550CT35"/>
<evidence type="ECO:0000256" key="8">
    <source>
        <dbReference type="ARBA" id="ARBA00022919"/>
    </source>
</evidence>
<reference evidence="13 14" key="1">
    <citation type="journal article" date="2019" name="New Phytol.">
        <title>Comparative genomics reveals unique wood-decay strategies and fruiting body development in the Schizophyllaceae.</title>
        <authorList>
            <person name="Almasi E."/>
            <person name="Sahu N."/>
            <person name="Krizsan K."/>
            <person name="Balint B."/>
            <person name="Kovacs G.M."/>
            <person name="Kiss B."/>
            <person name="Cseklye J."/>
            <person name="Drula E."/>
            <person name="Henrissat B."/>
            <person name="Nagy I."/>
            <person name="Chovatia M."/>
            <person name="Adam C."/>
            <person name="LaButti K."/>
            <person name="Lipzen A."/>
            <person name="Riley R."/>
            <person name="Grigoriev I.V."/>
            <person name="Nagy L.G."/>
        </authorList>
    </citation>
    <scope>NUCLEOTIDE SEQUENCE [LARGE SCALE GENOMIC DNA]</scope>
    <source>
        <strain evidence="13 14">NL-1724</strain>
    </source>
</reference>
<gene>
    <name evidence="13" type="ORF">BD626DRAFT_480292</name>
</gene>
<organism evidence="13 14">
    <name type="scientific">Schizophyllum amplum</name>
    <dbReference type="NCBI Taxonomy" id="97359"/>
    <lineage>
        <taxon>Eukaryota</taxon>
        <taxon>Fungi</taxon>
        <taxon>Dikarya</taxon>
        <taxon>Basidiomycota</taxon>
        <taxon>Agaricomycotina</taxon>
        <taxon>Agaricomycetes</taxon>
        <taxon>Agaricomycetidae</taxon>
        <taxon>Agaricales</taxon>
        <taxon>Schizophyllaceae</taxon>
        <taxon>Schizophyllum</taxon>
    </lineage>
</organism>
<dbReference type="SUPFAM" id="SSF53383">
    <property type="entry name" value="PLP-dependent transferases"/>
    <property type="match status" value="1"/>
</dbReference>
<feature type="region of interest" description="Disordered" evidence="11">
    <location>
        <begin position="434"/>
        <end position="461"/>
    </location>
</feature>
<proteinExistence type="inferred from homology"/>
<dbReference type="Gene3D" id="3.90.1150.10">
    <property type="entry name" value="Aspartate Aminotransferase, domain 1"/>
    <property type="match status" value="1"/>
</dbReference>
<dbReference type="GO" id="GO:0016020">
    <property type="term" value="C:membrane"/>
    <property type="evidence" value="ECO:0007669"/>
    <property type="project" value="GOC"/>
</dbReference>
<evidence type="ECO:0000256" key="1">
    <source>
        <dbReference type="ARBA" id="ARBA00001933"/>
    </source>
</evidence>
<evidence type="ECO:0000256" key="7">
    <source>
        <dbReference type="ARBA" id="ARBA00022898"/>
    </source>
</evidence>
<feature type="domain" description="Aminotransferase class I/classII large" evidence="12">
    <location>
        <begin position="131"/>
        <end position="527"/>
    </location>
</feature>
<accession>A0A550CT35</accession>
<dbReference type="Proteomes" id="UP000320762">
    <property type="component" value="Unassembled WGS sequence"/>
</dbReference>
<evidence type="ECO:0000313" key="13">
    <source>
        <dbReference type="EMBL" id="TRM67945.1"/>
    </source>
</evidence>
<dbReference type="STRING" id="97359.A0A550CT35"/>
<keyword evidence="10" id="KW-0012">Acyltransferase</keyword>
<evidence type="ECO:0000256" key="9">
    <source>
        <dbReference type="ARBA" id="ARBA00023098"/>
    </source>
</evidence>
<dbReference type="InterPro" id="IPR015422">
    <property type="entry name" value="PyrdxlP-dep_Trfase_small"/>
</dbReference>